<dbReference type="GO" id="GO:0016874">
    <property type="term" value="F:ligase activity"/>
    <property type="evidence" value="ECO:0007669"/>
    <property type="project" value="UniProtKB-KW"/>
</dbReference>
<dbReference type="Proteomes" id="UP001629244">
    <property type="component" value="Unassembled WGS sequence"/>
</dbReference>
<evidence type="ECO:0000256" key="1">
    <source>
        <dbReference type="ARBA" id="ARBA00004141"/>
    </source>
</evidence>
<feature type="transmembrane region" description="Helical" evidence="5">
    <location>
        <begin position="72"/>
        <end position="90"/>
    </location>
</feature>
<feature type="transmembrane region" description="Helical" evidence="5">
    <location>
        <begin position="102"/>
        <end position="120"/>
    </location>
</feature>
<evidence type="ECO:0000259" key="6">
    <source>
        <dbReference type="Pfam" id="PF04932"/>
    </source>
</evidence>
<feature type="transmembrane region" description="Helical" evidence="5">
    <location>
        <begin position="352"/>
        <end position="371"/>
    </location>
</feature>
<organism evidence="7 8">
    <name type="scientific">Sphingomonas plantiphila</name>
    <dbReference type="NCBI Taxonomy" id="3163295"/>
    <lineage>
        <taxon>Bacteria</taxon>
        <taxon>Pseudomonadati</taxon>
        <taxon>Pseudomonadota</taxon>
        <taxon>Alphaproteobacteria</taxon>
        <taxon>Sphingomonadales</taxon>
        <taxon>Sphingomonadaceae</taxon>
        <taxon>Sphingomonas</taxon>
    </lineage>
</organism>
<protein>
    <submittedName>
        <fullName evidence="7">O-antigen ligase family protein</fullName>
    </submittedName>
</protein>
<keyword evidence="2 5" id="KW-0812">Transmembrane</keyword>
<proteinExistence type="predicted"/>
<dbReference type="EMBL" id="JBELQC010000001">
    <property type="protein sequence ID" value="MFL9839854.1"/>
    <property type="molecule type" value="Genomic_DNA"/>
</dbReference>
<dbReference type="Pfam" id="PF04932">
    <property type="entry name" value="Wzy_C"/>
    <property type="match status" value="1"/>
</dbReference>
<evidence type="ECO:0000256" key="4">
    <source>
        <dbReference type="ARBA" id="ARBA00023136"/>
    </source>
</evidence>
<dbReference type="RefSeq" id="WP_408076818.1">
    <property type="nucleotide sequence ID" value="NZ_JBELQC010000001.1"/>
</dbReference>
<dbReference type="InterPro" id="IPR007016">
    <property type="entry name" value="O-antigen_ligase-rel_domated"/>
</dbReference>
<evidence type="ECO:0000256" key="2">
    <source>
        <dbReference type="ARBA" id="ARBA00022692"/>
    </source>
</evidence>
<dbReference type="InterPro" id="IPR051533">
    <property type="entry name" value="WaaL-like"/>
</dbReference>
<gene>
    <name evidence="7" type="ORF">ABS767_02660</name>
</gene>
<comment type="subcellular location">
    <subcellularLocation>
        <location evidence="1">Membrane</location>
        <topology evidence="1">Multi-pass membrane protein</topology>
    </subcellularLocation>
</comment>
<feature type="transmembrane region" description="Helical" evidence="5">
    <location>
        <begin position="222"/>
        <end position="245"/>
    </location>
</feature>
<keyword evidence="3 5" id="KW-1133">Transmembrane helix</keyword>
<feature type="transmembrane region" description="Helical" evidence="5">
    <location>
        <begin position="377"/>
        <end position="395"/>
    </location>
</feature>
<feature type="transmembrane region" description="Helical" evidence="5">
    <location>
        <begin position="316"/>
        <end position="340"/>
    </location>
</feature>
<sequence>MFAFYPPRTLHSVRLLVVFWALLGVWMALQLIPLPASLWTALPGRAKFANVYAFAGIEIPAHAVSFAPDRTLSSLLTMLAPGIILFGLAGSESRQREQLVPIFALLAAVGAFLGAVQLAAGEASPLYFHQYANRASPIGFFANRNHQAVFLVMTLPLLRCWVEMPISDSRRAFARNAIAAIFALLIAVIALVSGSRAGLILLCLAIALSAFGGRTRKRTGRFGVSLLVSVVTLTLAAAGALAMYLGRAQSIDRAFELELAQEQRVTSLPTLLEMIRDMFPFGSGFGTFDQLFRSYEPDSALSATYLNNAHNDLIELAITGGAPALLILFSFLAWWGWAAIRAFRASPTTPQLLIARASASALLILLLASLADYPLRTPFLAALFMTLCVLLQFGVGNVRNAGASVATPVR</sequence>
<feature type="domain" description="O-antigen ligase-related" evidence="6">
    <location>
        <begin position="182"/>
        <end position="329"/>
    </location>
</feature>
<evidence type="ECO:0000256" key="5">
    <source>
        <dbReference type="SAM" id="Phobius"/>
    </source>
</evidence>
<keyword evidence="4 5" id="KW-0472">Membrane</keyword>
<reference evidence="7 8" key="1">
    <citation type="submission" date="2024-06" db="EMBL/GenBank/DDBJ databases">
        <authorList>
            <person name="Kaempfer P."/>
            <person name="Viver T."/>
        </authorList>
    </citation>
    <scope>NUCLEOTIDE SEQUENCE [LARGE SCALE GENOMIC DNA]</scope>
    <source>
        <strain evidence="7 8">ST-64</strain>
    </source>
</reference>
<dbReference type="PANTHER" id="PTHR37422">
    <property type="entry name" value="TEICHURONIC ACID BIOSYNTHESIS PROTEIN TUAE"/>
    <property type="match status" value="1"/>
</dbReference>
<evidence type="ECO:0000313" key="7">
    <source>
        <dbReference type="EMBL" id="MFL9839854.1"/>
    </source>
</evidence>
<keyword evidence="7" id="KW-0436">Ligase</keyword>
<evidence type="ECO:0000313" key="8">
    <source>
        <dbReference type="Proteomes" id="UP001629244"/>
    </source>
</evidence>
<feature type="transmembrane region" description="Helical" evidence="5">
    <location>
        <begin position="12"/>
        <end position="32"/>
    </location>
</feature>
<feature type="transmembrane region" description="Helical" evidence="5">
    <location>
        <begin position="173"/>
        <end position="192"/>
    </location>
</feature>
<name>A0ABW8YIN8_9SPHN</name>
<evidence type="ECO:0000256" key="3">
    <source>
        <dbReference type="ARBA" id="ARBA00022989"/>
    </source>
</evidence>
<accession>A0ABW8YIN8</accession>
<comment type="caution">
    <text evidence="7">The sequence shown here is derived from an EMBL/GenBank/DDBJ whole genome shotgun (WGS) entry which is preliminary data.</text>
</comment>
<keyword evidence="8" id="KW-1185">Reference proteome</keyword>
<dbReference type="PANTHER" id="PTHR37422:SF23">
    <property type="entry name" value="TEICHURONIC ACID BIOSYNTHESIS PROTEIN TUAE"/>
    <property type="match status" value="1"/>
</dbReference>